<evidence type="ECO:0000259" key="2">
    <source>
        <dbReference type="Pfam" id="PF13472"/>
    </source>
</evidence>
<dbReference type="InterPro" id="IPR013830">
    <property type="entry name" value="SGNH_hydro"/>
</dbReference>
<dbReference type="Pfam" id="PF13472">
    <property type="entry name" value="Lipase_GDSL_2"/>
    <property type="match status" value="1"/>
</dbReference>
<gene>
    <name evidence="3" type="ORF">SAMN05421665_2352</name>
</gene>
<dbReference type="EMBL" id="FTPR01000002">
    <property type="protein sequence ID" value="SIT87325.1"/>
    <property type="molecule type" value="Genomic_DNA"/>
</dbReference>
<protein>
    <submittedName>
        <fullName evidence="3">Lysophospholipase L1</fullName>
    </submittedName>
</protein>
<sequence>MTKTILTFGDSNTYGTPPAHARGENRRFGPETRWPTVMLSELGEGWALIEDGLPGRTTSRADPVMGAHMDGQLGLRIALESQGPIDLLTIMLGTNDLKTHHGASVDQVVAGLAGLVGIARSEPYQTRHNGFDILLIAPAVVLEQGTYRDGLLGAQTKSRDLPFAIAQLADHWGLPFLDAGMHIRPSPVDGLHFEAQDHITLGRAIAAKVASL</sequence>
<feature type="domain" description="SGNH hydrolase-type esterase" evidence="2">
    <location>
        <begin position="8"/>
        <end position="193"/>
    </location>
</feature>
<evidence type="ECO:0000256" key="1">
    <source>
        <dbReference type="SAM" id="MobiDB-lite"/>
    </source>
</evidence>
<name>A0A1R3X8S7_9RHOB</name>
<feature type="compositionally biased region" description="Polar residues" evidence="1">
    <location>
        <begin position="1"/>
        <end position="15"/>
    </location>
</feature>
<dbReference type="STRING" id="287098.SAMN05421665_2352"/>
<accession>A0A1R3X8S7</accession>
<organism evidence="3 4">
    <name type="scientific">Yoonia rosea</name>
    <dbReference type="NCBI Taxonomy" id="287098"/>
    <lineage>
        <taxon>Bacteria</taxon>
        <taxon>Pseudomonadati</taxon>
        <taxon>Pseudomonadota</taxon>
        <taxon>Alphaproteobacteria</taxon>
        <taxon>Rhodobacterales</taxon>
        <taxon>Paracoccaceae</taxon>
        <taxon>Yoonia</taxon>
    </lineage>
</organism>
<evidence type="ECO:0000313" key="4">
    <source>
        <dbReference type="Proteomes" id="UP000186997"/>
    </source>
</evidence>
<dbReference type="GO" id="GO:0016788">
    <property type="term" value="F:hydrolase activity, acting on ester bonds"/>
    <property type="evidence" value="ECO:0007669"/>
    <property type="project" value="UniProtKB-ARBA"/>
</dbReference>
<evidence type="ECO:0000313" key="3">
    <source>
        <dbReference type="EMBL" id="SIT87325.1"/>
    </source>
</evidence>
<dbReference type="InterPro" id="IPR036514">
    <property type="entry name" value="SGNH_hydro_sf"/>
</dbReference>
<feature type="region of interest" description="Disordered" evidence="1">
    <location>
        <begin position="1"/>
        <end position="29"/>
    </location>
</feature>
<dbReference type="RefSeq" id="WP_076659952.1">
    <property type="nucleotide sequence ID" value="NZ_FTPR01000002.1"/>
</dbReference>
<keyword evidence="4" id="KW-1185">Reference proteome</keyword>
<dbReference type="OrthoDB" id="164654at2"/>
<reference evidence="4" key="1">
    <citation type="submission" date="2017-01" db="EMBL/GenBank/DDBJ databases">
        <authorList>
            <person name="Varghese N."/>
            <person name="Submissions S."/>
        </authorList>
    </citation>
    <scope>NUCLEOTIDE SEQUENCE [LARGE SCALE GENOMIC DNA]</scope>
    <source>
        <strain evidence="4">DSM 29591</strain>
    </source>
</reference>
<dbReference type="Proteomes" id="UP000186997">
    <property type="component" value="Unassembled WGS sequence"/>
</dbReference>
<proteinExistence type="predicted"/>
<dbReference type="SUPFAM" id="SSF52266">
    <property type="entry name" value="SGNH hydrolase"/>
    <property type="match status" value="1"/>
</dbReference>
<dbReference type="AlphaFoldDB" id="A0A1R3X8S7"/>
<dbReference type="Gene3D" id="3.40.50.1110">
    <property type="entry name" value="SGNH hydrolase"/>
    <property type="match status" value="1"/>
</dbReference>